<dbReference type="EnsemblMetazoa" id="ENSAATROPT017717">
    <property type="protein sequence ID" value="ENSAATROPP015666"/>
    <property type="gene ID" value="ENSAATROPG014471"/>
</dbReference>
<protein>
    <submittedName>
        <fullName evidence="2">Uncharacterized protein</fullName>
    </submittedName>
</protein>
<sequence length="152" mass="17655">MYSTPEQDYGGDAERMPSSIGRRRISPPRSPRLADSRSSVIRRLEFPDSEMRPVPSEYKTIRSTVEGLEQRERQSDAQRDSQRRFYALLKKCKAKELFIYNNRIYGGFEEKFVISNPPEVVERCEAVLARRRLLAEALFQANATSIPRKKLN</sequence>
<feature type="region of interest" description="Disordered" evidence="1">
    <location>
        <begin position="1"/>
        <end position="38"/>
    </location>
</feature>
<evidence type="ECO:0000313" key="2">
    <source>
        <dbReference type="EnsemblMetazoa" id="ENSAATROPP015666"/>
    </source>
</evidence>
<proteinExistence type="predicted"/>
<keyword evidence="3" id="KW-1185">Reference proteome</keyword>
<name>A0AAG5DX61_ANOAO</name>
<accession>A0AAG5DX61</accession>
<dbReference type="AlphaFoldDB" id="A0AAG5DX61"/>
<evidence type="ECO:0000313" key="3">
    <source>
        <dbReference type="Proteomes" id="UP000075880"/>
    </source>
</evidence>
<reference evidence="2" key="1">
    <citation type="submission" date="2024-04" db="UniProtKB">
        <authorList>
            <consortium name="EnsemblMetazoa"/>
        </authorList>
    </citation>
    <scope>IDENTIFICATION</scope>
    <source>
        <strain evidence="2">EBRO</strain>
    </source>
</reference>
<dbReference type="Proteomes" id="UP000075880">
    <property type="component" value="Unassembled WGS sequence"/>
</dbReference>
<evidence type="ECO:0000256" key="1">
    <source>
        <dbReference type="SAM" id="MobiDB-lite"/>
    </source>
</evidence>
<organism evidence="2 3">
    <name type="scientific">Anopheles atroparvus</name>
    <name type="common">European mosquito</name>
    <dbReference type="NCBI Taxonomy" id="41427"/>
    <lineage>
        <taxon>Eukaryota</taxon>
        <taxon>Metazoa</taxon>
        <taxon>Ecdysozoa</taxon>
        <taxon>Arthropoda</taxon>
        <taxon>Hexapoda</taxon>
        <taxon>Insecta</taxon>
        <taxon>Pterygota</taxon>
        <taxon>Neoptera</taxon>
        <taxon>Endopterygota</taxon>
        <taxon>Diptera</taxon>
        <taxon>Nematocera</taxon>
        <taxon>Culicoidea</taxon>
        <taxon>Culicidae</taxon>
        <taxon>Anophelinae</taxon>
        <taxon>Anopheles</taxon>
    </lineage>
</organism>